<dbReference type="Pfam" id="PF02777">
    <property type="entry name" value="Sod_Fe_C"/>
    <property type="match status" value="1"/>
</dbReference>
<evidence type="ECO:0000259" key="6">
    <source>
        <dbReference type="Pfam" id="PF00081"/>
    </source>
</evidence>
<dbReference type="InterPro" id="IPR036324">
    <property type="entry name" value="Mn/Fe_SOD_N_sf"/>
</dbReference>
<protein>
    <recommendedName>
        <fullName evidence="2">superoxide dismutase</fullName>
        <ecNumber evidence="2">1.15.1.1</ecNumber>
    </recommendedName>
</protein>
<dbReference type="SUPFAM" id="SSF54719">
    <property type="entry name" value="Fe,Mn superoxide dismutase (SOD), C-terminal domain"/>
    <property type="match status" value="1"/>
</dbReference>
<dbReference type="Pfam" id="PF00081">
    <property type="entry name" value="Sod_Fe_N"/>
    <property type="match status" value="1"/>
</dbReference>
<dbReference type="Gene3D" id="1.20.120.20">
    <property type="entry name" value="Apolipoprotein"/>
    <property type="match status" value="1"/>
</dbReference>
<dbReference type="EMBL" id="CAXHTA020000010">
    <property type="protein sequence ID" value="CAL5224260.1"/>
    <property type="molecule type" value="Genomic_DNA"/>
</dbReference>
<comment type="similarity">
    <text evidence="1">Belongs to the iron/manganese superoxide dismutase family.</text>
</comment>
<evidence type="ECO:0000256" key="1">
    <source>
        <dbReference type="ARBA" id="ARBA00008714"/>
    </source>
</evidence>
<dbReference type="EC" id="1.15.1.1" evidence="2"/>
<dbReference type="PANTHER" id="PTHR43595">
    <property type="entry name" value="37S RIBOSOMAL PROTEIN S26, MITOCHONDRIAL"/>
    <property type="match status" value="1"/>
</dbReference>
<evidence type="ECO:0000256" key="3">
    <source>
        <dbReference type="ARBA" id="ARBA00022723"/>
    </source>
</evidence>
<reference evidence="8 9" key="1">
    <citation type="submission" date="2024-06" db="EMBL/GenBank/DDBJ databases">
        <authorList>
            <person name="Kraege A."/>
            <person name="Thomma B."/>
        </authorList>
    </citation>
    <scope>NUCLEOTIDE SEQUENCE [LARGE SCALE GENOMIC DNA]</scope>
</reference>
<comment type="caution">
    <text evidence="8">The sequence shown here is derived from an EMBL/GenBank/DDBJ whole genome shotgun (WGS) entry which is preliminary data.</text>
</comment>
<organism evidence="8 9">
    <name type="scientific">Coccomyxa viridis</name>
    <dbReference type="NCBI Taxonomy" id="1274662"/>
    <lineage>
        <taxon>Eukaryota</taxon>
        <taxon>Viridiplantae</taxon>
        <taxon>Chlorophyta</taxon>
        <taxon>core chlorophytes</taxon>
        <taxon>Trebouxiophyceae</taxon>
        <taxon>Trebouxiophyceae incertae sedis</taxon>
        <taxon>Coccomyxaceae</taxon>
        <taxon>Coccomyxa</taxon>
    </lineage>
</organism>
<dbReference type="Gene3D" id="3.55.40.20">
    <property type="entry name" value="Iron/manganese superoxide dismutase, C-terminal domain"/>
    <property type="match status" value="1"/>
</dbReference>
<evidence type="ECO:0000256" key="5">
    <source>
        <dbReference type="SAM" id="MobiDB-lite"/>
    </source>
</evidence>
<feature type="compositionally biased region" description="Low complexity" evidence="5">
    <location>
        <begin position="114"/>
        <end position="123"/>
    </location>
</feature>
<feature type="region of interest" description="Disordered" evidence="5">
    <location>
        <begin position="171"/>
        <end position="204"/>
    </location>
</feature>
<feature type="domain" description="Manganese/iron superoxide dismutase N-terminal" evidence="6">
    <location>
        <begin position="231"/>
        <end position="318"/>
    </location>
</feature>
<gene>
    <name evidence="8" type="primary">g6917</name>
    <name evidence="8" type="ORF">VP750_LOCUS5919</name>
</gene>
<name>A0ABP1FWI5_9CHLO</name>
<dbReference type="PRINTS" id="PR01703">
    <property type="entry name" value="MNSODISMTASE"/>
</dbReference>
<keyword evidence="3" id="KW-0479">Metal-binding</keyword>
<dbReference type="Proteomes" id="UP001497392">
    <property type="component" value="Unassembled WGS sequence"/>
</dbReference>
<evidence type="ECO:0000256" key="2">
    <source>
        <dbReference type="ARBA" id="ARBA00012682"/>
    </source>
</evidence>
<feature type="region of interest" description="Disordered" evidence="5">
    <location>
        <begin position="84"/>
        <end position="151"/>
    </location>
</feature>
<dbReference type="InterPro" id="IPR036314">
    <property type="entry name" value="SOD_C_sf"/>
</dbReference>
<feature type="region of interest" description="Disordered" evidence="5">
    <location>
        <begin position="26"/>
        <end position="45"/>
    </location>
</feature>
<dbReference type="InterPro" id="IPR019831">
    <property type="entry name" value="Mn/Fe_SOD_N"/>
</dbReference>
<keyword evidence="4" id="KW-0560">Oxidoreductase</keyword>
<dbReference type="InterPro" id="IPR019832">
    <property type="entry name" value="Mn/Fe_SOD_C"/>
</dbReference>
<evidence type="ECO:0000259" key="7">
    <source>
        <dbReference type="Pfam" id="PF02777"/>
    </source>
</evidence>
<feature type="domain" description="Manganese/iron superoxide dismutase C-terminal" evidence="7">
    <location>
        <begin position="334"/>
        <end position="446"/>
    </location>
</feature>
<evidence type="ECO:0000313" key="8">
    <source>
        <dbReference type="EMBL" id="CAL5224260.1"/>
    </source>
</evidence>
<dbReference type="Gene3D" id="1.10.287.990">
    <property type="entry name" value="Fe,Mn superoxide dismutase (SOD) domain"/>
    <property type="match status" value="1"/>
</dbReference>
<accession>A0ABP1FWI5</accession>
<keyword evidence="9" id="KW-1185">Reference proteome</keyword>
<dbReference type="InterPro" id="IPR019833">
    <property type="entry name" value="Mn/Fe_SOD_BS"/>
</dbReference>
<feature type="compositionally biased region" description="Basic and acidic residues" evidence="5">
    <location>
        <begin position="88"/>
        <end position="109"/>
    </location>
</feature>
<proteinExistence type="inferred from homology"/>
<sequence>MLRVMQKMLSLQAAVPRPRYLSCLPHYSSTDRDARGRPPTNNSSKWKSNLLLGTAAAAVTFATLTRVPQAAAFNPIESLKHVVGSAEQKAEETKEEVKGRTREAAERAKQALGATTETAEEAAQSAKERGKHAAGKTAETAGEAAERAKEGLYEGKERAKYTAEEAAQRATEMGSYAKERVKGTAEETVERTREAKEAAKERAKEAADRWKGKLRSVLESVRHRVAPVDKVPPLPYHYDDLEPYIDTGPMQLHYNGHHQAYVRKLKEALRKAPELLDKDLNQLMQSVGTIGIWHPEVDQDENFHPAGHWNHSFWWRQLAPAGSKESSYEKSASPELKQAISDRFGSLDNLKQAFKDRAQQQFGSGWVWLAVDRSDYDVAPKDPEALVVVALPNQDNPLMDAVVEHPGTPILGLDNWEHAYYLKHGPKKADYVDDVFNVINWRQVSENYEHAKEGEAPPTT</sequence>
<evidence type="ECO:0000313" key="9">
    <source>
        <dbReference type="Proteomes" id="UP001497392"/>
    </source>
</evidence>
<dbReference type="PROSITE" id="PS00088">
    <property type="entry name" value="SOD_MN"/>
    <property type="match status" value="1"/>
</dbReference>
<dbReference type="SUPFAM" id="SSF46609">
    <property type="entry name" value="Fe,Mn superoxide dismutase (SOD), N-terminal domain"/>
    <property type="match status" value="1"/>
</dbReference>
<dbReference type="InterPro" id="IPR001189">
    <property type="entry name" value="Mn/Fe_SOD"/>
</dbReference>
<dbReference type="PANTHER" id="PTHR43595:SF2">
    <property type="entry name" value="SMALL RIBOSOMAL SUBUNIT PROTEIN MS42"/>
    <property type="match status" value="1"/>
</dbReference>
<evidence type="ECO:0000256" key="4">
    <source>
        <dbReference type="ARBA" id="ARBA00023002"/>
    </source>
</evidence>
<feature type="compositionally biased region" description="Basic and acidic residues" evidence="5">
    <location>
        <begin position="177"/>
        <end position="204"/>
    </location>
</feature>